<feature type="coiled-coil region" evidence="1">
    <location>
        <begin position="439"/>
        <end position="466"/>
    </location>
</feature>
<feature type="region of interest" description="Disordered" evidence="2">
    <location>
        <begin position="840"/>
        <end position="867"/>
    </location>
</feature>
<feature type="compositionally biased region" description="Basic and acidic residues" evidence="2">
    <location>
        <begin position="1032"/>
        <end position="1042"/>
    </location>
</feature>
<feature type="region of interest" description="Disordered" evidence="2">
    <location>
        <begin position="681"/>
        <end position="709"/>
    </location>
</feature>
<feature type="compositionally biased region" description="Polar residues" evidence="2">
    <location>
        <begin position="3142"/>
        <end position="3160"/>
    </location>
</feature>
<feature type="region of interest" description="Disordered" evidence="2">
    <location>
        <begin position="3578"/>
        <end position="3611"/>
    </location>
</feature>
<feature type="compositionally biased region" description="Basic and acidic residues" evidence="2">
    <location>
        <begin position="4122"/>
        <end position="4159"/>
    </location>
</feature>
<sequence length="4711" mass="527017">MATPKEDTVEFLSSEYTTPTNIKDNNDGDLVKSNIDNCFILTQNVDKEVKTIACVDLTELLDDDIENEVDLIEIPGLDLCSGSKAKNSINNKTEKKNLSKDFENSTLTEVQVKESLNSNENDENRNPLSVSEIPVCQDNEDLEKVSPMSASDKQEIADSSEETIELVENVENEKVKSLAAVRKEEGTAMPPSIDKTAIKSAYKKQMITAIESIDKLDYTAVVEQPTGLDNLQMESFDTKSNTEEIPQEIRSEEQMKITTTAHSTTSTSIAPGSNNQIKETDHAFETKIYKNSHKPKMTEVDTTELSGHDNFKAEQSQESVDASILSDNMTEDHTSNANENSNSNLSENSLNSKEGCSMETEIIIDETFDEIEIVEESDRELQQIDTKLSPLIEKDYHTNDHINETDTTIAANLNKAEVVESFLSENLINNSYSNKTGQSKEENELVLNLTEELTQTESEIEEITKDLTANNNFKRDQTKISNNINENLCESKTNEEDENSMITCTDDMSEADLLEKSMENFIKTNSNDEVPLISSALLENNNNECTKKVSDSHMDEERSNSLALREELKTILDPQAEMNSKHIDDIENQAHVKQICPKTSAEEMENLISMKESLDSTVLERNNETAESNDRMTLNTNNEEMKENEINHLQIAQEKEVNAEETAASIVVLESNETIEVQKNSLETSAIDSENDSPTLKPSDSTAFEPNKDQTLVEKKRLEETTANCKKDESEIVVSTPNLESAPKVLESCDSTASDASKEQSISQTNPLEETTANIGVSELQETAASCEKEEITSKSQENGIQTTQSSDFTAFDASKYQAIAQKNPLEKTTANIEVSELPKTAASCEKEESRSSSQVEISAKVSENEIQTTKSSDFTAFHPLEESTENIEVSELQETAASCEKEESRRSSQVEISAKVSENEIQTTKSSDFTASDVSKDQAIAQNEPLEVPTTNIEVSELPKTAASSQVEISAKVSENEIQTRESFDFTTFDVSKDQAIAKNKPLEVLTTNIEVSELQETAASSQVEISAKVSENEIQTKESSDFTASDASKDQAIAQKNPLEETTAVFEVSELPETVVSCEKKESKNSSQVEISAKVSENEIQTDFTVENLRLEEDNDMSKTETNTEETTDDVAEDASEESEFNNSPTTESPTEKALDSEEKVNCNQTELSKTLIHVSINNIQNVIVEPEETSFETPLISSTISPLKMNKEADKEMQQVPHHEITLQESATLATTERNSKQTQQVIKEASVLGQSENSIIRESNDEIIKTTISSEAVALKSLTTSDSIAAVTNSIVRVSNVANAAQEAKNFKKKNQVEAKPIQTMITRSLRKQLQEFFLQKDKHLMEFKTEKTALVLAKEKLDSTMYFKNGDVESYPKSNDLYKRHCRAKDSLEKADVVVENKEEIVFKSTSQVNDILEFHIRETTNKGEKDKNTNTGKDQIMKTNSPLKASAYQANSNQRIEMCNKDFDKADEMIKPNENQQLNTSINSTEANPMQIIAKDKPTEQPIKEVNQELETSEGPLTKKAKIEKNVPQQLEDTNLETSIGLAALQKHNAKSSLDLGIPNREETNKAMGETTKLLVNQQIKMCNKDHDKAVEMIEPNENQQLNTSISSTEANPMEIIAKDKPTEQPIKEVNQELETSEGPLAKKARIEKNVPQQLQDTNLVAALQKHNAKSSLNLGIPNREETNKAIGDDIVPQKYNTFVNSNLEVLNKEISIDLTVSEKSMENLIQPAAPNTNTLIPETFEVLKQNNTDLETSKLPDTTTSDNKEENSVELVQYLTQPNAPTTIKLISETPQVSKQQNDDLKAIGEKILAQKHNTFINSNLEVLSKEISIDSTVSEKQKTTENKEKTHVKSMENLIQPVAPNTNTLIPETSEVSNQNNTDIETTKLPDPTTSDASKTVRLIPETPQFSKQQNADLEASKHQHPKPNESKEREFVEDLTQSSDLITNKLIHGTPEIPKQQNDDLESSKKVLTTTCKHKEKISLKSVEDLTLSSAFITNKLIYGTSEIPKQQNDDLESSKKVLTTTCKHKEKISVKSIKDLTHSPALIINKFFHKTPEIPNADLVVSNKKLTTTCEHKEKISVKSIEDLTQSAVPIRNKLLPAVPDASMQQSANNNSVIYVPAASISNNLTPEISKFSKQQSANRKTETLVNSINQNKHENLADTKKTGEKLSNLSTKQIVPVGSKMSTVIEHMSAATSHRMQKTLGDIEKTITSYECNDNMDPIPSTSASRALQVEEVESIGNLVQRQLPKEKVANMSSVLTNTPEGLVLTKSKHSVNNDQISTTSAPRVQSLMKQQVEEVKGIRTLTQRQLANEEVANVTSILANTSEASVLTKSQQNSKDIFKSNSKFLNNNSILSAEMRCEEQPKNSNDLENKDVGETQCLIPKLSYFARPKVATPNNVFKKIITKEINIEGEIVEVVRIHIPKGSSAANEIRKLNKLSTEILSSPPSCSNKKQEIEGMSKKSIPICFQTPENKFKESTAINSGEMLNSTATSLSNQQEIQRIVKISNPTNFESPEIPRLESTVYMSCGNLNTAATSSCTKYQQNNILDSPANKDCEFLNTTATSLGKNQEISKKTKPTSFESLQIPILDSTANEFCEYLNKPATSLSKSQEIVKKTKPTSFESPQIIILDSTANKSYDILNTIPTSSSKNQEIEKIAKKSTTPTRLDCQQIPLMDSTANKSCENLNTTTNSSITNQEELVKKSTPTNSECQDNKILETTVNKSPLKESKTPRKETAITALIPKTQAYKHGQVKDSYTTISSMLPETFSTLPVLPSISTTSPTPSNFSGLFSKKTSTNLNTDDDSIRTKKKSPLFINKPKEYIIPAASVLCNVDNLENATKANKKLHWELLENKNEMTEIEDDADVDTTDEEEPKIKEEPLEQASTSPKQASPQSKQSVMKLQKTLTSETDTQTEDESLLKELKRHNKHKKLKRKSSSKVHKSKHHKHKLPKTVKARLKAIAKRHEKDNLADSAPFVQQQPFTIILPKRPVGRPRKLQNCPKVEKIVQHKKRGRKPKQLVVKTHDVYTPKESIESSYKTKSNESFRTKKRNTKERNSPDVVNNLENTLRILSSSVERLEICDETCNSRDSSKQRKTFEKQMEESQYEDAFNTSMIYHKQDSSRESINISAIAYSSTKAQKQNKPESTNRSGSGEAEEKRKTDLLSASIIKEPVIKLIEIPTTSSREAQEKRLIIARERKSENAKSKKEKSLKSKTKLLMKKKLKSKMKNKVAPFISLEDIGIKVRPLKGHLSSFKIPKIKKDTEESIDDSWKLEAYEELEKEGDKGKDREAADNEKDNRNIAKERRDNEKEDKDKQSSARPKTSKAQEITCVKETIQKAEKFPFEKETTQVPHNKSQSKDSSKTTGNYIIQFDNKTKTGKRKLFSPDLYDESEKAENLEIPEDKNSQQIYQEQCQYLSETHELNPVKFTRKSLIFSKTVSDITQVSANSDNGETSSTNTSTKPCRKSINIHRRILDSSSEEDEVNTAGTNVVEKLSEEVAKTSKTSKTEAGNERSLKEEKQAVSSFTKETKKPLRGRRKSMYVESTAKETVLSEESEIKKVSQITRRKSMYIERTSPQAVESEDSETIKRNKQPARRKSMYAESVPIAAVETEEEIIKTSRRKSMYVESSGKEAVQSEESETSKRIRPIRIKSMYVEETPLEPVVNEEETKTASKTNRRKSMFVESTAKEAVETDKSVTIKRNMPARRKSMYVERTPFEALGADEQTNKVAETNKGESLSIGTIPIESKQVTANKPIKAMRRKSLYIESPASVESENEAIEMNKSNNAIAEAKQVLEPQTTIDYSKFTEKCNEQQEKEPICKEIIVNKPSKIMRRKSLYIESPSSLESDNGGIEANKSIKAGAETAPNSSKLNEKCNEEHGKESHVDRSIKATRRKSMYLESPAALKSETKGIETNKSVKDGTDTKLVQEPQTALDNSKLTENSSEQCDKESDPKEIKADRSIKPKRRKSVYIESPALLESETKGIEMNKSIKAGSETKLVQEPQTDVDKSKLSENCNDQQGKDLQPTKAIQSFKMRRKSMYADSKALNISKPQTESIIDKSSSSLNASKVEELKKDSKSIDPSKSLCEHSKETTKPITSFKMRRKSMYLERNSLKNEEIEKDSRDLKKSEPVNKKKVEETMPGVKNKEETDIDSDAAIGSSGMTTNTTNNSEEVDSLRKQQIVADSNSLTVQQKSNKMPLKSNNQRHNLAFNNEELSSEDELEKESESKRRKLNIGSDSISPDVSAQVKAIKMRRKSTNQRQTVDSFSPDRENKKVLEVSKKSKEDKEKISEDKSSKIEIPQTETVSETIKARRKSTNQPRNSTSSIEQKAKKDSIKTKEIKLEETKKPEDTRTNLESSQQMDTEGKSLVVAMPAKSIKMRRKSTIERVNPETAESTKSITSKPVNKTEEEISETENNKQTETPSSSSMKMRRKSTNQLQTKESTSKDKIQSTEPNKDVDSDSSIVLTPHKSIKIRRKSINQLRVLDSSSDDNEPLIKKPTVIESELKTPLTTAPKSKSRKKRIVKVLSSSMESPVTNTTNSSQLSSDQTSPLTSPNHPIFDTEVPTQSTEFAAMTPNQQDDNKFREIDSKLHEIFQSPQYTVDYRISAAVDSSNLTILPPPDAVSSLNETSVCNSIINQSSVNMTQLNDSNSTLNDTTAIQSGSEVKHISLGAADYRFEKVSDNVINLFISRKRKRKRNN</sequence>
<feature type="region of interest" description="Disordered" evidence="2">
    <location>
        <begin position="3351"/>
        <end position="3416"/>
    </location>
</feature>
<feature type="compositionally biased region" description="Basic and acidic residues" evidence="2">
    <location>
        <begin position="4079"/>
        <end position="4104"/>
    </location>
</feature>
<feature type="compositionally biased region" description="Basic and acidic residues" evidence="2">
    <location>
        <begin position="3917"/>
        <end position="3933"/>
    </location>
</feature>
<dbReference type="STRING" id="7375.A0A0L0CJ56"/>
<keyword evidence="4" id="KW-1185">Reference proteome</keyword>
<feature type="region of interest" description="Disordered" evidence="2">
    <location>
        <begin position="3629"/>
        <end position="3653"/>
    </location>
</feature>
<feature type="compositionally biased region" description="Polar residues" evidence="2">
    <location>
        <begin position="920"/>
        <end position="934"/>
    </location>
</feature>
<feature type="compositionally biased region" description="Polar residues" evidence="2">
    <location>
        <begin position="3327"/>
        <end position="3336"/>
    </location>
</feature>
<feature type="compositionally biased region" description="Basic residues" evidence="2">
    <location>
        <begin position="3599"/>
        <end position="3608"/>
    </location>
</feature>
<feature type="compositionally biased region" description="Basic and acidic residues" evidence="2">
    <location>
        <begin position="4339"/>
        <end position="4364"/>
    </location>
</feature>
<feature type="region of interest" description="Disordered" evidence="2">
    <location>
        <begin position="3039"/>
        <end position="3069"/>
    </location>
</feature>
<feature type="compositionally biased region" description="Low complexity" evidence="2">
    <location>
        <begin position="335"/>
        <end position="352"/>
    </location>
</feature>
<proteinExistence type="predicted"/>
<feature type="compositionally biased region" description="Polar residues" evidence="2">
    <location>
        <begin position="749"/>
        <end position="784"/>
    </location>
</feature>
<feature type="compositionally biased region" description="Polar residues" evidence="2">
    <location>
        <begin position="794"/>
        <end position="804"/>
    </location>
</feature>
<feature type="compositionally biased region" description="Basic and acidic residues" evidence="2">
    <location>
        <begin position="3400"/>
        <end position="3414"/>
    </location>
</feature>
<dbReference type="EMBL" id="JRES01000322">
    <property type="protein sequence ID" value="KNC32290.1"/>
    <property type="molecule type" value="Genomic_DNA"/>
</dbReference>
<accession>A0A0L0CJ56</accession>
<feature type="compositionally biased region" description="Basic and acidic residues" evidence="2">
    <location>
        <begin position="1152"/>
        <end position="1162"/>
    </location>
</feature>
<dbReference type="OMA" id="KSMYVES"/>
<feature type="compositionally biased region" description="Polar residues" evidence="2">
    <location>
        <begin position="4403"/>
        <end position="4415"/>
    </location>
</feature>
<name>A0A0L0CJ56_LUCCU</name>
<feature type="compositionally biased region" description="Basic residues" evidence="2">
    <location>
        <begin position="2932"/>
        <end position="2964"/>
    </location>
</feature>
<feature type="compositionally biased region" description="Basic and acidic residues" evidence="2">
    <location>
        <begin position="1111"/>
        <end position="1121"/>
    </location>
</feature>
<organism evidence="3 4">
    <name type="scientific">Lucilia cuprina</name>
    <name type="common">Green bottle fly</name>
    <name type="synonym">Australian sheep blowfly</name>
    <dbReference type="NCBI Taxonomy" id="7375"/>
    <lineage>
        <taxon>Eukaryota</taxon>
        <taxon>Metazoa</taxon>
        <taxon>Ecdysozoa</taxon>
        <taxon>Arthropoda</taxon>
        <taxon>Hexapoda</taxon>
        <taxon>Insecta</taxon>
        <taxon>Pterygota</taxon>
        <taxon>Neoptera</taxon>
        <taxon>Endopterygota</taxon>
        <taxon>Diptera</taxon>
        <taxon>Brachycera</taxon>
        <taxon>Muscomorpha</taxon>
        <taxon>Oestroidea</taxon>
        <taxon>Calliphoridae</taxon>
        <taxon>Luciliinae</taxon>
        <taxon>Lucilia</taxon>
    </lineage>
</organism>
<feature type="compositionally biased region" description="Basic and acidic residues" evidence="2">
    <location>
        <begin position="900"/>
        <end position="909"/>
    </location>
</feature>
<evidence type="ECO:0000256" key="1">
    <source>
        <dbReference type="SAM" id="Coils"/>
    </source>
</evidence>
<comment type="caution">
    <text evidence="3">The sequence shown here is derived from an EMBL/GenBank/DDBJ whole genome shotgun (WGS) entry which is preliminary data.</text>
</comment>
<feature type="compositionally biased region" description="Basic and acidic residues" evidence="2">
    <location>
        <begin position="3881"/>
        <end position="3899"/>
    </location>
</feature>
<feature type="region of interest" description="Disordered" evidence="2">
    <location>
        <begin position="3142"/>
        <end position="3169"/>
    </location>
</feature>
<feature type="region of interest" description="Disordered" evidence="2">
    <location>
        <begin position="3506"/>
        <end position="3547"/>
    </location>
</feature>
<evidence type="ECO:0000313" key="3">
    <source>
        <dbReference type="EMBL" id="KNC32290.1"/>
    </source>
</evidence>
<feature type="region of interest" description="Disordered" evidence="2">
    <location>
        <begin position="2866"/>
        <end position="2964"/>
    </location>
</feature>
<evidence type="ECO:0000256" key="2">
    <source>
        <dbReference type="SAM" id="MobiDB-lite"/>
    </source>
</evidence>
<dbReference type="OrthoDB" id="8070473at2759"/>
<feature type="compositionally biased region" description="Polar residues" evidence="2">
    <location>
        <begin position="4060"/>
        <end position="4077"/>
    </location>
</feature>
<feature type="compositionally biased region" description="Low complexity" evidence="2">
    <location>
        <begin position="2891"/>
        <end position="2907"/>
    </location>
</feature>
<protein>
    <submittedName>
        <fullName evidence="3">Uncharacterized protein</fullName>
    </submittedName>
</protein>
<keyword evidence="1" id="KW-0175">Coiled coil</keyword>
<feature type="compositionally biased region" description="Polar residues" evidence="2">
    <location>
        <begin position="4193"/>
        <end position="4221"/>
    </location>
</feature>
<feature type="compositionally biased region" description="Polar residues" evidence="2">
    <location>
        <begin position="1878"/>
        <end position="1888"/>
    </location>
</feature>
<feature type="region of interest" description="Disordered" evidence="2">
    <location>
        <begin position="3999"/>
        <end position="4036"/>
    </location>
</feature>
<feature type="compositionally biased region" description="Polar residues" evidence="2">
    <location>
        <begin position="4542"/>
        <end position="4567"/>
    </location>
</feature>
<feature type="region of interest" description="Disordered" evidence="2">
    <location>
        <begin position="3672"/>
        <end position="3691"/>
    </location>
</feature>
<feature type="compositionally biased region" description="Acidic residues" evidence="2">
    <location>
        <begin position="2867"/>
        <end position="2882"/>
    </location>
</feature>
<feature type="region of interest" description="Disordered" evidence="2">
    <location>
        <begin position="1109"/>
        <end position="1162"/>
    </location>
</feature>
<feature type="region of interest" description="Disordered" evidence="2">
    <location>
        <begin position="330"/>
        <end position="354"/>
    </location>
</feature>
<feature type="region of interest" description="Disordered" evidence="2">
    <location>
        <begin position="4518"/>
        <end position="4573"/>
    </location>
</feature>
<feature type="region of interest" description="Disordered" evidence="2">
    <location>
        <begin position="886"/>
        <end position="935"/>
    </location>
</feature>
<feature type="region of interest" description="Disordered" evidence="2">
    <location>
        <begin position="3288"/>
        <end position="3339"/>
    </location>
</feature>
<feature type="compositionally biased region" description="Acidic residues" evidence="2">
    <location>
        <begin position="1125"/>
        <end position="1142"/>
    </location>
</feature>
<feature type="region of interest" description="Disordered" evidence="2">
    <location>
        <begin position="4052"/>
        <end position="4481"/>
    </location>
</feature>
<dbReference type="Proteomes" id="UP000037069">
    <property type="component" value="Unassembled WGS sequence"/>
</dbReference>
<feature type="compositionally biased region" description="Basic and acidic residues" evidence="2">
    <location>
        <begin position="4454"/>
        <end position="4470"/>
    </location>
</feature>
<feature type="compositionally biased region" description="Polar residues" evidence="2">
    <location>
        <begin position="681"/>
        <end position="704"/>
    </location>
</feature>
<feature type="compositionally biased region" description="Polar residues" evidence="2">
    <location>
        <begin position="1754"/>
        <end position="1768"/>
    </location>
</feature>
<feature type="region of interest" description="Disordered" evidence="2">
    <location>
        <begin position="1878"/>
        <end position="1939"/>
    </location>
</feature>
<feature type="region of interest" description="Disordered" evidence="2">
    <location>
        <begin position="747"/>
        <end position="804"/>
    </location>
</feature>
<gene>
    <name evidence="3" type="ORF">FF38_09720</name>
</gene>
<feature type="compositionally biased region" description="Basic and acidic residues" evidence="2">
    <location>
        <begin position="3956"/>
        <end position="3972"/>
    </location>
</feature>
<feature type="region of interest" description="Disordered" evidence="2">
    <location>
        <begin position="1754"/>
        <end position="1773"/>
    </location>
</feature>
<evidence type="ECO:0000313" key="4">
    <source>
        <dbReference type="Proteomes" id="UP000037069"/>
    </source>
</evidence>
<feature type="compositionally biased region" description="Basic and acidic residues" evidence="2">
    <location>
        <begin position="4278"/>
        <end position="4307"/>
    </location>
</feature>
<feature type="compositionally biased region" description="Polar residues" evidence="2">
    <location>
        <begin position="3939"/>
        <end position="3955"/>
    </location>
</feature>
<feature type="region of interest" description="Disordered" evidence="2">
    <location>
        <begin position="1031"/>
        <end position="1050"/>
    </location>
</feature>
<feature type="compositionally biased region" description="Polar residues" evidence="2">
    <location>
        <begin position="4327"/>
        <end position="4338"/>
    </location>
</feature>
<reference evidence="3 4" key="1">
    <citation type="journal article" date="2015" name="Nat. Commun.">
        <title>Lucilia cuprina genome unlocks parasitic fly biology to underpin future interventions.</title>
        <authorList>
            <person name="Anstead C.A."/>
            <person name="Korhonen P.K."/>
            <person name="Young N.D."/>
            <person name="Hall R.S."/>
            <person name="Jex A.R."/>
            <person name="Murali S.C."/>
            <person name="Hughes D.S."/>
            <person name="Lee S.F."/>
            <person name="Perry T."/>
            <person name="Stroehlein A.J."/>
            <person name="Ansell B.R."/>
            <person name="Breugelmans B."/>
            <person name="Hofmann A."/>
            <person name="Qu J."/>
            <person name="Dugan S."/>
            <person name="Lee S.L."/>
            <person name="Chao H."/>
            <person name="Dinh H."/>
            <person name="Han Y."/>
            <person name="Doddapaneni H.V."/>
            <person name="Worley K.C."/>
            <person name="Muzny D.M."/>
            <person name="Ioannidis P."/>
            <person name="Waterhouse R.M."/>
            <person name="Zdobnov E.M."/>
            <person name="James P.J."/>
            <person name="Bagnall N.H."/>
            <person name="Kotze A.C."/>
            <person name="Gibbs R.A."/>
            <person name="Richards S."/>
            <person name="Batterham P."/>
            <person name="Gasser R.B."/>
        </authorList>
    </citation>
    <scope>NUCLEOTIDE SEQUENCE [LARGE SCALE GENOMIC DNA]</scope>
    <source>
        <strain evidence="3 4">LS</strain>
        <tissue evidence="3">Full body</tissue>
    </source>
</reference>
<feature type="compositionally biased region" description="Basic and acidic residues" evidence="2">
    <location>
        <begin position="3291"/>
        <end position="3326"/>
    </location>
</feature>
<feature type="compositionally biased region" description="Basic and acidic residues" evidence="2">
    <location>
        <begin position="1923"/>
        <end position="1939"/>
    </location>
</feature>
<feature type="region of interest" description="Disordered" evidence="2">
    <location>
        <begin position="3850"/>
        <end position="3974"/>
    </location>
</feature>
<feature type="compositionally biased region" description="Basic and acidic residues" evidence="2">
    <location>
        <begin position="3506"/>
        <end position="3530"/>
    </location>
</feature>